<name>A0A0L0F8R6_9EUKA</name>
<feature type="compositionally biased region" description="Basic and acidic residues" evidence="1">
    <location>
        <begin position="133"/>
        <end position="147"/>
    </location>
</feature>
<dbReference type="Proteomes" id="UP000054560">
    <property type="component" value="Unassembled WGS sequence"/>
</dbReference>
<accession>A0A0L0F8R6</accession>
<organism evidence="2 3">
    <name type="scientific">Sphaeroforma arctica JP610</name>
    <dbReference type="NCBI Taxonomy" id="667725"/>
    <lineage>
        <taxon>Eukaryota</taxon>
        <taxon>Ichthyosporea</taxon>
        <taxon>Ichthyophonida</taxon>
        <taxon>Sphaeroforma</taxon>
    </lineage>
</organism>
<dbReference type="AlphaFoldDB" id="A0A0L0F8R6"/>
<evidence type="ECO:0000313" key="2">
    <source>
        <dbReference type="EMBL" id="KNC73100.1"/>
    </source>
</evidence>
<proteinExistence type="predicted"/>
<keyword evidence="3" id="KW-1185">Reference proteome</keyword>
<sequence>MATTEDAAKSRHGSYKGESKYGAGRHEFMVDWTNVRQVIKNNHGWVSKVSTDWSVAYALLKSKTIKMLLVNSASQLRIVAEAIESDHVLNVMYLKKFKMLAFRAVFWTNDFTGGASEQGIKDWNLLGPVAEVEDGKSKSDGEAEKSSVPEPSTKRLMTAEKGVIGWAKIAEWPKLNAIIENVRLLSMQRSQEVACIIEPSLTNEFVRARINAMIDNPVFG</sequence>
<reference evidence="2 3" key="1">
    <citation type="submission" date="2011-02" db="EMBL/GenBank/DDBJ databases">
        <title>The Genome Sequence of Sphaeroforma arctica JP610.</title>
        <authorList>
            <consortium name="The Broad Institute Genome Sequencing Platform"/>
            <person name="Russ C."/>
            <person name="Cuomo C."/>
            <person name="Young S.K."/>
            <person name="Zeng Q."/>
            <person name="Gargeya S."/>
            <person name="Alvarado L."/>
            <person name="Berlin A."/>
            <person name="Chapman S.B."/>
            <person name="Chen Z."/>
            <person name="Freedman E."/>
            <person name="Gellesch M."/>
            <person name="Goldberg J."/>
            <person name="Griggs A."/>
            <person name="Gujja S."/>
            <person name="Heilman E."/>
            <person name="Heiman D."/>
            <person name="Howarth C."/>
            <person name="Mehta T."/>
            <person name="Neiman D."/>
            <person name="Pearson M."/>
            <person name="Roberts A."/>
            <person name="Saif S."/>
            <person name="Shea T."/>
            <person name="Shenoy N."/>
            <person name="Sisk P."/>
            <person name="Stolte C."/>
            <person name="Sykes S."/>
            <person name="White J."/>
            <person name="Yandava C."/>
            <person name="Burger G."/>
            <person name="Gray M.W."/>
            <person name="Holland P.W.H."/>
            <person name="King N."/>
            <person name="Lang F.B.F."/>
            <person name="Roger A.J."/>
            <person name="Ruiz-Trillo I."/>
            <person name="Haas B."/>
            <person name="Nusbaum C."/>
            <person name="Birren B."/>
        </authorList>
    </citation>
    <scope>NUCLEOTIDE SEQUENCE [LARGE SCALE GENOMIC DNA]</scope>
    <source>
        <strain evidence="2 3">JP610</strain>
    </source>
</reference>
<dbReference type="RefSeq" id="XP_014147002.1">
    <property type="nucleotide sequence ID" value="XM_014291527.1"/>
</dbReference>
<evidence type="ECO:0000256" key="1">
    <source>
        <dbReference type="SAM" id="MobiDB-lite"/>
    </source>
</evidence>
<dbReference type="GeneID" id="25914848"/>
<evidence type="ECO:0000313" key="3">
    <source>
        <dbReference type="Proteomes" id="UP000054560"/>
    </source>
</evidence>
<gene>
    <name evidence="2" type="ORF">SARC_14344</name>
</gene>
<protein>
    <submittedName>
        <fullName evidence="2">Uncharacterized protein</fullName>
    </submittedName>
</protein>
<feature type="region of interest" description="Disordered" evidence="1">
    <location>
        <begin position="133"/>
        <end position="152"/>
    </location>
</feature>
<dbReference type="EMBL" id="KQ246084">
    <property type="protein sequence ID" value="KNC73100.1"/>
    <property type="molecule type" value="Genomic_DNA"/>
</dbReference>